<dbReference type="NCBIfam" id="TIGR00043">
    <property type="entry name" value="rRNA maturation RNase YbeY"/>
    <property type="match status" value="1"/>
</dbReference>
<comment type="subcellular location">
    <subcellularLocation>
        <location evidence="7">Cytoplasm</location>
    </subcellularLocation>
</comment>
<keyword evidence="3 7" id="KW-0479">Metal-binding</keyword>
<evidence type="ECO:0000256" key="3">
    <source>
        <dbReference type="ARBA" id="ARBA00022723"/>
    </source>
</evidence>
<feature type="binding site" evidence="7">
    <location>
        <position position="114"/>
    </location>
    <ligand>
        <name>Zn(2+)</name>
        <dbReference type="ChEBI" id="CHEBI:29105"/>
        <note>catalytic</note>
    </ligand>
</feature>
<evidence type="ECO:0000256" key="6">
    <source>
        <dbReference type="ARBA" id="ARBA00022833"/>
    </source>
</evidence>
<dbReference type="EMBL" id="CP005587">
    <property type="protein sequence ID" value="AGK59975.1"/>
    <property type="molecule type" value="Genomic_DNA"/>
</dbReference>
<keyword evidence="2 7" id="KW-0540">Nuclease</keyword>
<feature type="binding site" evidence="7">
    <location>
        <position position="118"/>
    </location>
    <ligand>
        <name>Zn(2+)</name>
        <dbReference type="ChEBI" id="CHEBI:29105"/>
        <note>catalytic</note>
    </ligand>
</feature>
<name>N0BIM4_9HYPH</name>
<sequence>MLEVDVVEDDGDWSALADAKTLIEQAVAAIAREMGGGKGAGAIAVALSSDAGVEVLNGQFRGKPTPTNVLSFPAGEGAPDGFVGDVILAAETVRREADEQGVPLAHHVQHLVVHGILHLFGYDHISAADAELMEAIEISILSKLGVANPYTGAQETGTND</sequence>
<feature type="binding site" evidence="7">
    <location>
        <position position="124"/>
    </location>
    <ligand>
        <name>Zn(2+)</name>
        <dbReference type="ChEBI" id="CHEBI:29105"/>
        <note>catalytic</note>
    </ligand>
</feature>
<evidence type="ECO:0000256" key="4">
    <source>
        <dbReference type="ARBA" id="ARBA00022759"/>
    </source>
</evidence>
<protein>
    <recommendedName>
        <fullName evidence="7">Endoribonuclease YbeY</fullName>
        <ecNumber evidence="7">3.1.-.-</ecNumber>
    </recommendedName>
</protein>
<dbReference type="GO" id="GO:0004521">
    <property type="term" value="F:RNA endonuclease activity"/>
    <property type="evidence" value="ECO:0007669"/>
    <property type="project" value="UniProtKB-UniRule"/>
</dbReference>
<gene>
    <name evidence="7" type="primary">ybeY</name>
    <name evidence="8" type="ORF">HYPDE_41538</name>
</gene>
<dbReference type="SUPFAM" id="SSF55486">
    <property type="entry name" value="Metalloproteases ('zincins'), catalytic domain"/>
    <property type="match status" value="1"/>
</dbReference>
<dbReference type="PROSITE" id="PS01306">
    <property type="entry name" value="UPF0054"/>
    <property type="match status" value="1"/>
</dbReference>
<comment type="similarity">
    <text evidence="1 7">Belongs to the endoribonuclease YbeY family.</text>
</comment>
<evidence type="ECO:0000256" key="5">
    <source>
        <dbReference type="ARBA" id="ARBA00022801"/>
    </source>
</evidence>
<accession>N0BIM4</accession>
<proteinExistence type="inferred from homology"/>
<dbReference type="GO" id="GO:0006364">
    <property type="term" value="P:rRNA processing"/>
    <property type="evidence" value="ECO:0007669"/>
    <property type="project" value="UniProtKB-UniRule"/>
</dbReference>
<dbReference type="Proteomes" id="UP000005952">
    <property type="component" value="Chromosome"/>
</dbReference>
<dbReference type="HOGENOM" id="CLU_106710_0_0_5"/>
<dbReference type="HAMAP" id="MF_00009">
    <property type="entry name" value="Endoribonucl_YbeY"/>
    <property type="match status" value="1"/>
</dbReference>
<dbReference type="eggNOG" id="COG0319">
    <property type="taxonomic scope" value="Bacteria"/>
</dbReference>
<keyword evidence="5 7" id="KW-0378">Hydrolase</keyword>
<keyword evidence="7" id="KW-0698">rRNA processing</keyword>
<keyword evidence="7" id="KW-0690">Ribosome biogenesis</keyword>
<dbReference type="GO" id="GO:0004222">
    <property type="term" value="F:metalloendopeptidase activity"/>
    <property type="evidence" value="ECO:0007669"/>
    <property type="project" value="InterPro"/>
</dbReference>
<dbReference type="InterPro" id="IPR020549">
    <property type="entry name" value="YbeY_CS"/>
</dbReference>
<dbReference type="InterPro" id="IPR023091">
    <property type="entry name" value="MetalPrtase_cat_dom_sf_prd"/>
</dbReference>
<evidence type="ECO:0000256" key="1">
    <source>
        <dbReference type="ARBA" id="ARBA00010875"/>
    </source>
</evidence>
<evidence type="ECO:0000313" key="8">
    <source>
        <dbReference type="EMBL" id="AGK59975.1"/>
    </source>
</evidence>
<comment type="function">
    <text evidence="7">Single strand-specific metallo-endoribonuclease involved in late-stage 70S ribosome quality control and in maturation of the 3' terminus of the 16S rRNA.</text>
</comment>
<dbReference type="InterPro" id="IPR002036">
    <property type="entry name" value="YbeY"/>
</dbReference>
<dbReference type="AlphaFoldDB" id="N0BIM4"/>
<keyword evidence="9" id="KW-1185">Reference proteome</keyword>
<dbReference type="KEGG" id="hdt:HYPDE_41538"/>
<evidence type="ECO:0000256" key="7">
    <source>
        <dbReference type="HAMAP-Rule" id="MF_00009"/>
    </source>
</evidence>
<keyword evidence="6 7" id="KW-0862">Zinc</keyword>
<dbReference type="EC" id="3.1.-.-" evidence="7"/>
<keyword evidence="7" id="KW-0963">Cytoplasm</keyword>
<dbReference type="Gene3D" id="3.40.390.30">
    <property type="entry name" value="Metalloproteases ('zincins'), catalytic domain"/>
    <property type="match status" value="1"/>
</dbReference>
<comment type="cofactor">
    <cofactor evidence="7">
        <name>Zn(2+)</name>
        <dbReference type="ChEBI" id="CHEBI:29105"/>
    </cofactor>
    <text evidence="7">Binds 1 zinc ion.</text>
</comment>
<dbReference type="STRING" id="670307.HYPDE_41538"/>
<dbReference type="PANTHER" id="PTHR46986">
    <property type="entry name" value="ENDORIBONUCLEASE YBEY, CHLOROPLASTIC"/>
    <property type="match status" value="1"/>
</dbReference>
<organism evidence="8 9">
    <name type="scientific">Hyphomicrobium denitrificans 1NES1</name>
    <dbReference type="NCBI Taxonomy" id="670307"/>
    <lineage>
        <taxon>Bacteria</taxon>
        <taxon>Pseudomonadati</taxon>
        <taxon>Pseudomonadota</taxon>
        <taxon>Alphaproteobacteria</taxon>
        <taxon>Hyphomicrobiales</taxon>
        <taxon>Hyphomicrobiaceae</taxon>
        <taxon>Hyphomicrobium</taxon>
    </lineage>
</organism>
<dbReference type="Pfam" id="PF02130">
    <property type="entry name" value="YbeY"/>
    <property type="match status" value="1"/>
</dbReference>
<evidence type="ECO:0000313" key="9">
    <source>
        <dbReference type="Proteomes" id="UP000005952"/>
    </source>
</evidence>
<dbReference type="GO" id="GO:0005737">
    <property type="term" value="C:cytoplasm"/>
    <property type="evidence" value="ECO:0007669"/>
    <property type="project" value="UniProtKB-SubCell"/>
</dbReference>
<dbReference type="PANTHER" id="PTHR46986:SF1">
    <property type="entry name" value="ENDORIBONUCLEASE YBEY, CHLOROPLASTIC"/>
    <property type="match status" value="1"/>
</dbReference>
<evidence type="ECO:0000256" key="2">
    <source>
        <dbReference type="ARBA" id="ARBA00022722"/>
    </source>
</evidence>
<dbReference type="GO" id="GO:0008270">
    <property type="term" value="F:zinc ion binding"/>
    <property type="evidence" value="ECO:0007669"/>
    <property type="project" value="UniProtKB-UniRule"/>
</dbReference>
<reference evidence="8 9" key="1">
    <citation type="journal article" date="2013" name="Genome Announc.">
        <title>Genome sequences for three denitrifying bacterial strains isolated from a uranium- and nitrate-contaminated subsurface environment.</title>
        <authorList>
            <person name="Venkatramanan R."/>
            <person name="Prakash O."/>
            <person name="Woyke T."/>
            <person name="Chain P."/>
            <person name="Goodwin L.A."/>
            <person name="Watson D."/>
            <person name="Brooks S."/>
            <person name="Kostka J.E."/>
            <person name="Green S.J."/>
        </authorList>
    </citation>
    <scope>NUCLEOTIDE SEQUENCE [LARGE SCALE GENOMIC DNA]</scope>
    <source>
        <strain evidence="8 9">1NES1</strain>
    </source>
</reference>
<keyword evidence="4 7" id="KW-0255">Endonuclease</keyword>